<keyword evidence="6" id="KW-1185">Reference proteome</keyword>
<reference evidence="3 6" key="2">
    <citation type="submission" date="2023-02" db="EMBL/GenBank/DDBJ databases">
        <title>Antimicrobial susceptibility testing and tentative epidemiological cut-off values for Lactobacillaceae family species intended for ingestion.</title>
        <authorList>
            <person name="Noehr-Meldgaard K."/>
            <person name="Struve C."/>
            <person name="Ingmer H."/>
            <person name="Koza A."/>
            <person name="Al-Nakeeb K."/>
            <person name="Agersoe Y."/>
        </authorList>
    </citation>
    <scope>NUCLEOTIDE SEQUENCE [LARGE SCALE GENOMIC DNA]</scope>
    <source>
        <strain evidence="3 6">DSM 20193</strain>
    </source>
</reference>
<dbReference type="GeneID" id="64344544"/>
<keyword evidence="2" id="KW-0812">Transmembrane</keyword>
<evidence type="ECO:0000313" key="3">
    <source>
        <dbReference type="EMBL" id="MDG9733022.1"/>
    </source>
</evidence>
<reference evidence="4 5" key="1">
    <citation type="submission" date="2019-06" db="EMBL/GenBank/DDBJ databases">
        <title>Genome analyses of bacteria isolated from kimchi.</title>
        <authorList>
            <person name="Lee S."/>
            <person name="Ahn S."/>
            <person name="Roh S."/>
        </authorList>
    </citation>
    <scope>NUCLEOTIDE SEQUENCE [LARGE SCALE GENOMIC DNA]</scope>
    <source>
        <strain evidence="4 5">CBA3630</strain>
    </source>
</reference>
<dbReference type="Proteomes" id="UP001529201">
    <property type="component" value="Unassembled WGS sequence"/>
</dbReference>
<gene>
    <name evidence="4" type="ORF">FGL85_06655</name>
    <name evidence="3" type="ORF">P1N92_02675</name>
</gene>
<evidence type="ECO:0000313" key="5">
    <source>
        <dbReference type="Proteomes" id="UP000321296"/>
    </source>
</evidence>
<dbReference type="AlphaFoldDB" id="A0A5B8SZU2"/>
<sequence>MADYNYYQRPRFYKKKHPIRNFFIVLALLIVVALGAFVYIGYSDSQKTTTPIQQKVSKSSTVEETVDSNSSSSDDSSSSSETSSESSSSSSASSSSQDTAAEIKESAKLKGKTLAEAKKWAIAHNRYYSWVGSDSDIVTKVTDDGHNISFVASSNQ</sequence>
<keyword evidence="2" id="KW-1133">Transmembrane helix</keyword>
<evidence type="ECO:0000256" key="1">
    <source>
        <dbReference type="SAM" id="MobiDB-lite"/>
    </source>
</evidence>
<dbReference type="KEGG" id="lpse:FGL85_06655"/>
<dbReference type="EMBL" id="CP042383">
    <property type="protein sequence ID" value="QEA42206.1"/>
    <property type="molecule type" value="Genomic_DNA"/>
</dbReference>
<evidence type="ECO:0000313" key="6">
    <source>
        <dbReference type="Proteomes" id="UP001529201"/>
    </source>
</evidence>
<organism evidence="4 5">
    <name type="scientific">Leuconostoc pseudomesenteroides</name>
    <dbReference type="NCBI Taxonomy" id="33968"/>
    <lineage>
        <taxon>Bacteria</taxon>
        <taxon>Bacillati</taxon>
        <taxon>Bacillota</taxon>
        <taxon>Bacilli</taxon>
        <taxon>Lactobacillales</taxon>
        <taxon>Lactobacillaceae</taxon>
        <taxon>Leuconostoc</taxon>
    </lineage>
</organism>
<evidence type="ECO:0000313" key="4">
    <source>
        <dbReference type="EMBL" id="QEA42206.1"/>
    </source>
</evidence>
<dbReference type="EMBL" id="JARGDN010000002">
    <property type="protein sequence ID" value="MDG9733022.1"/>
    <property type="molecule type" value="Genomic_DNA"/>
</dbReference>
<name>A0A5B8SZU2_LEUPS</name>
<feature type="transmembrane region" description="Helical" evidence="2">
    <location>
        <begin position="21"/>
        <end position="42"/>
    </location>
</feature>
<accession>A0A5B8SZU2</accession>
<keyword evidence="2" id="KW-0472">Membrane</keyword>
<dbReference type="Proteomes" id="UP000321296">
    <property type="component" value="Chromosome"/>
</dbReference>
<feature type="compositionally biased region" description="Low complexity" evidence="1">
    <location>
        <begin position="59"/>
        <end position="99"/>
    </location>
</feature>
<dbReference type="RefSeq" id="WP_010278384.1">
    <property type="nucleotide sequence ID" value="NZ_BMBQ01000003.1"/>
</dbReference>
<feature type="region of interest" description="Disordered" evidence="1">
    <location>
        <begin position="50"/>
        <end position="104"/>
    </location>
</feature>
<protein>
    <submittedName>
        <fullName evidence="4">Uncharacterized protein</fullName>
    </submittedName>
</protein>
<proteinExistence type="predicted"/>
<evidence type="ECO:0000256" key="2">
    <source>
        <dbReference type="SAM" id="Phobius"/>
    </source>
</evidence>